<dbReference type="RefSeq" id="WP_236978344.1">
    <property type="nucleotide sequence ID" value="NZ_BRXE01000037.1"/>
</dbReference>
<name>A0A9P3UY22_9MYCO</name>
<sequence>MTLRVTPSELRSGASKLDAEKAVIAGIVVPDETAAKAGLEGFETAGKLSAANDAVKSALKIVGGRDEIMANLFRNTGNAYELSDLTLGGTVKPPWMSEQVAAGLTGMGDMNLSRK</sequence>
<organism evidence="2 3">
    <name type="scientific">Mycobacterium kiyosense</name>
    <dbReference type="NCBI Taxonomy" id="2871094"/>
    <lineage>
        <taxon>Bacteria</taxon>
        <taxon>Bacillati</taxon>
        <taxon>Actinomycetota</taxon>
        <taxon>Actinomycetes</taxon>
        <taxon>Mycobacteriales</taxon>
        <taxon>Mycobacteriaceae</taxon>
        <taxon>Mycobacterium</taxon>
    </lineage>
</organism>
<dbReference type="AlphaFoldDB" id="A0A9P3UY22"/>
<comment type="caution">
    <text evidence="2">The sequence shown here is derived from an EMBL/GenBank/DDBJ whole genome shotgun (WGS) entry which is preliminary data.</text>
</comment>
<proteinExistence type="predicted"/>
<keyword evidence="3" id="KW-1185">Reference proteome</keyword>
<dbReference type="EMBL" id="BRXE01000037">
    <property type="protein sequence ID" value="GLB83968.1"/>
    <property type="molecule type" value="Genomic_DNA"/>
</dbReference>
<evidence type="ECO:0000313" key="3">
    <source>
        <dbReference type="Proteomes" id="UP001064782"/>
    </source>
</evidence>
<dbReference type="EMBL" id="BRZI01000022">
    <property type="protein sequence ID" value="GLD31259.1"/>
    <property type="molecule type" value="Genomic_DNA"/>
</dbReference>
<reference evidence="2" key="1">
    <citation type="submission" date="2022-08" db="EMBL/GenBank/DDBJ databases">
        <title>Mycobacterium kiyosense sp. nov., scotochromogenic slow-glowing species isolated from respiratory specimens.</title>
        <authorList>
            <person name="Fukano H."/>
            <person name="Kazumi Y."/>
            <person name="Sakagami N."/>
            <person name="Ato M."/>
            <person name="Mitarai S."/>
            <person name="Hoshino Y."/>
        </authorList>
    </citation>
    <scope>NUCLEOTIDE SEQUENCE</scope>
    <source>
        <strain evidence="2">1413</strain>
        <strain evidence="1">SRL2020-028</strain>
    </source>
</reference>
<dbReference type="GeneID" id="83630627"/>
<evidence type="ECO:0000313" key="1">
    <source>
        <dbReference type="EMBL" id="GLB83968.1"/>
    </source>
</evidence>
<gene>
    <name evidence="2" type="ORF">Mkiyose1413_31420</name>
    <name evidence="1" type="ORF">SRL2020028_32240</name>
</gene>
<accession>A0A9P3UY22</accession>
<protein>
    <submittedName>
        <fullName evidence="2">Uncharacterized protein</fullName>
    </submittedName>
</protein>
<dbReference type="Proteomes" id="UP001165663">
    <property type="component" value="Unassembled WGS sequence"/>
</dbReference>
<dbReference type="Proteomes" id="UP001064782">
    <property type="component" value="Unassembled WGS sequence"/>
</dbReference>
<evidence type="ECO:0000313" key="2">
    <source>
        <dbReference type="EMBL" id="GLD31259.1"/>
    </source>
</evidence>